<evidence type="ECO:0000256" key="1">
    <source>
        <dbReference type="SAM" id="Coils"/>
    </source>
</evidence>
<evidence type="ECO:0000256" key="2">
    <source>
        <dbReference type="SAM" id="SignalP"/>
    </source>
</evidence>
<keyword evidence="2" id="KW-0732">Signal</keyword>
<evidence type="ECO:0000259" key="3">
    <source>
        <dbReference type="Pfam" id="PF12770"/>
    </source>
</evidence>
<dbReference type="Pfam" id="PF13424">
    <property type="entry name" value="TPR_12"/>
    <property type="match status" value="1"/>
</dbReference>
<dbReference type="InterPro" id="IPR011990">
    <property type="entry name" value="TPR-like_helical_dom_sf"/>
</dbReference>
<feature type="domain" description="CHAT" evidence="3">
    <location>
        <begin position="666"/>
        <end position="978"/>
    </location>
</feature>
<organism evidence="4 5">
    <name type="scientific">Pseudomonas reactans</name>
    <dbReference type="NCBI Taxonomy" id="117680"/>
    <lineage>
        <taxon>Bacteria</taxon>
        <taxon>Pseudomonadati</taxon>
        <taxon>Pseudomonadota</taxon>
        <taxon>Gammaproteobacteria</taxon>
        <taxon>Pseudomonadales</taxon>
        <taxon>Pseudomonadaceae</taxon>
        <taxon>Pseudomonas</taxon>
    </lineage>
</organism>
<keyword evidence="5" id="KW-1185">Reference proteome</keyword>
<evidence type="ECO:0000313" key="5">
    <source>
        <dbReference type="Proteomes" id="UP000572863"/>
    </source>
</evidence>
<reference evidence="4 5" key="1">
    <citation type="submission" date="2020-04" db="EMBL/GenBank/DDBJ databases">
        <title>Molecular characterization of pseudomonads from Agaricus bisporus reveal novel blotch 2 pathogens in Western Europe.</title>
        <authorList>
            <person name="Taparia T."/>
            <person name="Krijger M."/>
            <person name="Haynes E."/>
            <person name="Elpinstone J.G."/>
            <person name="Noble R."/>
            <person name="Van Der Wolf J."/>
        </authorList>
    </citation>
    <scope>NUCLEOTIDE SEQUENCE [LARGE SCALE GENOMIC DNA]</scope>
    <source>
        <strain evidence="4 5">P7774</strain>
    </source>
</reference>
<feature type="coiled-coil region" evidence="1">
    <location>
        <begin position="180"/>
        <end position="207"/>
    </location>
</feature>
<accession>A0ABX2R3V3</accession>
<dbReference type="EMBL" id="JACARY010000088">
    <property type="protein sequence ID" value="NWD98756.1"/>
    <property type="molecule type" value="Genomic_DNA"/>
</dbReference>
<dbReference type="InterPro" id="IPR024983">
    <property type="entry name" value="CHAT_dom"/>
</dbReference>
<evidence type="ECO:0000313" key="4">
    <source>
        <dbReference type="EMBL" id="NWD98756.1"/>
    </source>
</evidence>
<name>A0ABX2R3V3_9PSED</name>
<dbReference type="Proteomes" id="UP000572863">
    <property type="component" value="Unassembled WGS sequence"/>
</dbReference>
<feature type="signal peptide" evidence="2">
    <location>
        <begin position="1"/>
        <end position="18"/>
    </location>
</feature>
<feature type="chain" id="PRO_5046050672" evidence="2">
    <location>
        <begin position="19"/>
        <end position="986"/>
    </location>
</feature>
<dbReference type="SUPFAM" id="SSF48452">
    <property type="entry name" value="TPR-like"/>
    <property type="match status" value="1"/>
</dbReference>
<proteinExistence type="predicted"/>
<gene>
    <name evidence="4" type="ORF">HX871_30505</name>
</gene>
<sequence>MCWWLTLGLGIFLGSANAETFVPSTPEQDEINAFGKLIQPGEPISTIQVITMQIFAARYLASGRHEDASRVCTAISTGNDTEGAREFATMCLSNSHVMAGRFDEAEAIILAALAGSASLHGAAGSKHAGHLILLANYYRARGFFLLADKALEQAQSILEKDVIPTIPDEVAHGEKVKRLNADDQAQLQVLQGELADLNSRKSGLLNASGTDYPPKDQVVQKQVADIDKLLEQTLKKHKEVTSRFLDRVQMYSTLSLHLHVLRTRWELTQILGQDAQGFTLLQRIATLAAQYDGQRLQPKEALSGYRYLKQKGDLTQARVYLSAAKSQARADIGYPSSPLEPLPTVFNNPGATSLFGGIDRSGIVAGALAAMGNVYIEEGNFVQARRFLIAALPGTEFASGKDSDNIAALQYDLARVDRGEGLPGKALERLRDAFQIVLTNDEESALLPGGRAVELMQTREKVALELIDLLHESPGLVSDDELNKIVFAAFQSLHRQSTEASISAASMRQAQTAIDKSQLIEAYLTTGRQLATTRKTYAQLSAGEVKAIDAQETGMRLASELELQKAKFAELKIQLTAAGVLEAAGASRKHELSDVQRVLSKREVLLQFAFSSERGYVLATTRDEQRLVPIKRIRSEFRADVETLVRELAPNRTDDQVATRSFSLDIAHRLFQESLSTVLEAFPEAERLLLVADGVWEGLPLSVLVEKSPGSSVDVADYDKVDWLFRRYELAYLPSPATLSKLRGLRPTLARNDVLGVGSPDSPLTSSPVRGSYVALLLPQRPADNASSIVAAGELERIGALLDAHRTKMLIGPQATKSNLIGAGPENYRVLVFATHGFLASEMLEHSEPALLMTAASGEPEPAFLTSSDVAALRLDANLILLNACSTGGSDGLLGSEALTGLASSFFFAGARSVIASLWPVVDTTATSLGVEMFDLAVKDPEEGGASLLQQAMLKSLQSGRGVAKHPAYWAPYVMVGDPNVTLISH</sequence>
<protein>
    <submittedName>
        <fullName evidence="4">CHAT domain-containing protein</fullName>
    </submittedName>
</protein>
<dbReference type="Pfam" id="PF12770">
    <property type="entry name" value="CHAT"/>
    <property type="match status" value="1"/>
</dbReference>
<comment type="caution">
    <text evidence="4">The sequence shown here is derived from an EMBL/GenBank/DDBJ whole genome shotgun (WGS) entry which is preliminary data.</text>
</comment>
<keyword evidence="1" id="KW-0175">Coiled coil</keyword>
<dbReference type="Gene3D" id="1.25.40.10">
    <property type="entry name" value="Tetratricopeptide repeat domain"/>
    <property type="match status" value="1"/>
</dbReference>
<dbReference type="RefSeq" id="WP_177062160.1">
    <property type="nucleotide sequence ID" value="NZ_JACARY010000088.1"/>
</dbReference>